<keyword evidence="3" id="KW-1185">Reference proteome</keyword>
<dbReference type="Gene3D" id="1.10.8.10">
    <property type="entry name" value="DNA helicase RuvA subunit, C-terminal domain"/>
    <property type="match status" value="1"/>
</dbReference>
<dbReference type="RefSeq" id="XP_062641573.1">
    <property type="nucleotide sequence ID" value="XM_062778920.1"/>
</dbReference>
<dbReference type="PANTHER" id="PTHR18895:SF74">
    <property type="entry name" value="MTRF1L RELEASE FACTOR GLUTAMINE METHYLTRANSFERASE"/>
    <property type="match status" value="1"/>
</dbReference>
<feature type="region of interest" description="Disordered" evidence="1">
    <location>
        <begin position="361"/>
        <end position="394"/>
    </location>
</feature>
<feature type="compositionally biased region" description="Low complexity" evidence="1">
    <location>
        <begin position="214"/>
        <end position="238"/>
    </location>
</feature>
<dbReference type="SUPFAM" id="SSF53335">
    <property type="entry name" value="S-adenosyl-L-methionine-dependent methyltransferases"/>
    <property type="match status" value="1"/>
</dbReference>
<evidence type="ECO:0000313" key="3">
    <source>
        <dbReference type="Proteomes" id="UP001302676"/>
    </source>
</evidence>
<sequence>MPRLPPSLFWRASKEISPLAARLLPVCRDLQSAANELRWIREHVKSTQSPVPDGLRFWSLVEKRATGVPLQYVLGNQPFGDLDILCRRGVLIPRPETEAYTLHIANILTKSSSTPLNILDLCTGTGCIPLLLLHSLLASPSVAGPISLHGVDISPHAVRLARENLAHNIRLGLLPASIQGPNSSSLGSGNPSQNPNPYYTLKFTEQDIFSPSFLSSHFPSSQQPSTQPSTQSNPQPTSKDMPKNDLDLLISNPPYISSSAFTSRTTARAVRQHEPRLALVPDPISSLLTAYSRESSHSGGSSQKVYESCHPADVFYARLAEIVGMVRPKRVVMEVGGWGQAMRVVRGFVVDGWGSHNSFSTHNMSSGDGSGYESSESKSGSGSGSGSDGLLGSGRGQGEYEIEVWRDEPAGENDAKHWAVVDQREVAVRGRGLARVVYLVRRDCWEEDEGRKG</sequence>
<feature type="compositionally biased region" description="Gly residues" evidence="1">
    <location>
        <begin position="381"/>
        <end position="394"/>
    </location>
</feature>
<feature type="compositionally biased region" description="Low complexity" evidence="1">
    <location>
        <begin position="365"/>
        <end position="380"/>
    </location>
</feature>
<feature type="region of interest" description="Disordered" evidence="1">
    <location>
        <begin position="214"/>
        <end position="247"/>
    </location>
</feature>
<dbReference type="InterPro" id="IPR002052">
    <property type="entry name" value="DNA_methylase_N6_adenine_CS"/>
</dbReference>
<evidence type="ECO:0008006" key="4">
    <source>
        <dbReference type="Google" id="ProtNLM"/>
    </source>
</evidence>
<dbReference type="AlphaFoldDB" id="A0AAN6VB76"/>
<organism evidence="2 3">
    <name type="scientific">Dichotomopilus funicola</name>
    <dbReference type="NCBI Taxonomy" id="1934379"/>
    <lineage>
        <taxon>Eukaryota</taxon>
        <taxon>Fungi</taxon>
        <taxon>Dikarya</taxon>
        <taxon>Ascomycota</taxon>
        <taxon>Pezizomycotina</taxon>
        <taxon>Sordariomycetes</taxon>
        <taxon>Sordariomycetidae</taxon>
        <taxon>Sordariales</taxon>
        <taxon>Chaetomiaceae</taxon>
        <taxon>Dichotomopilus</taxon>
    </lineage>
</organism>
<accession>A0AAN6VB76</accession>
<proteinExistence type="predicted"/>
<dbReference type="PANTHER" id="PTHR18895">
    <property type="entry name" value="HEMK METHYLTRANSFERASE"/>
    <property type="match status" value="1"/>
</dbReference>
<reference evidence="2" key="2">
    <citation type="submission" date="2023-05" db="EMBL/GenBank/DDBJ databases">
        <authorList>
            <consortium name="Lawrence Berkeley National Laboratory"/>
            <person name="Steindorff A."/>
            <person name="Hensen N."/>
            <person name="Bonometti L."/>
            <person name="Westerberg I."/>
            <person name="Brannstrom I.O."/>
            <person name="Guillou S."/>
            <person name="Cros-Aarteil S."/>
            <person name="Calhoun S."/>
            <person name="Haridas S."/>
            <person name="Kuo A."/>
            <person name="Mondo S."/>
            <person name="Pangilinan J."/>
            <person name="Riley R."/>
            <person name="Labutti K."/>
            <person name="Andreopoulos B."/>
            <person name="Lipzen A."/>
            <person name="Chen C."/>
            <person name="Yanf M."/>
            <person name="Daum C."/>
            <person name="Ng V."/>
            <person name="Clum A."/>
            <person name="Ohm R."/>
            <person name="Martin F."/>
            <person name="Silar P."/>
            <person name="Natvig D."/>
            <person name="Lalanne C."/>
            <person name="Gautier V."/>
            <person name="Ament-Velasquez S.L."/>
            <person name="Kruys A."/>
            <person name="Hutchinson M.I."/>
            <person name="Powell A.J."/>
            <person name="Barry K."/>
            <person name="Miller A.N."/>
            <person name="Grigoriev I.V."/>
            <person name="Debuchy R."/>
            <person name="Gladieux P."/>
            <person name="Thoren M.H."/>
            <person name="Johannesson H."/>
        </authorList>
    </citation>
    <scope>NUCLEOTIDE SEQUENCE</scope>
    <source>
        <strain evidence="2">CBS 141.50</strain>
    </source>
</reference>
<dbReference type="Proteomes" id="UP001302676">
    <property type="component" value="Unassembled WGS sequence"/>
</dbReference>
<reference evidence="2" key="1">
    <citation type="journal article" date="2023" name="Mol. Phylogenet. Evol.">
        <title>Genome-scale phylogeny and comparative genomics of the fungal order Sordariales.</title>
        <authorList>
            <person name="Hensen N."/>
            <person name="Bonometti L."/>
            <person name="Westerberg I."/>
            <person name="Brannstrom I.O."/>
            <person name="Guillou S."/>
            <person name="Cros-Aarteil S."/>
            <person name="Calhoun S."/>
            <person name="Haridas S."/>
            <person name="Kuo A."/>
            <person name="Mondo S."/>
            <person name="Pangilinan J."/>
            <person name="Riley R."/>
            <person name="LaButti K."/>
            <person name="Andreopoulos B."/>
            <person name="Lipzen A."/>
            <person name="Chen C."/>
            <person name="Yan M."/>
            <person name="Daum C."/>
            <person name="Ng V."/>
            <person name="Clum A."/>
            <person name="Steindorff A."/>
            <person name="Ohm R.A."/>
            <person name="Martin F."/>
            <person name="Silar P."/>
            <person name="Natvig D.O."/>
            <person name="Lalanne C."/>
            <person name="Gautier V."/>
            <person name="Ament-Velasquez S.L."/>
            <person name="Kruys A."/>
            <person name="Hutchinson M.I."/>
            <person name="Powell A.J."/>
            <person name="Barry K."/>
            <person name="Miller A.N."/>
            <person name="Grigoriev I.V."/>
            <person name="Debuchy R."/>
            <person name="Gladieux P."/>
            <person name="Hiltunen Thoren M."/>
            <person name="Johannesson H."/>
        </authorList>
    </citation>
    <scope>NUCLEOTIDE SEQUENCE</scope>
    <source>
        <strain evidence="2">CBS 141.50</strain>
    </source>
</reference>
<gene>
    <name evidence="2" type="ORF">C8A04DRAFT_23999</name>
</gene>
<dbReference type="EMBL" id="MU853554">
    <property type="protein sequence ID" value="KAK4148202.1"/>
    <property type="molecule type" value="Genomic_DNA"/>
</dbReference>
<dbReference type="PROSITE" id="PS00092">
    <property type="entry name" value="N6_MTASE"/>
    <property type="match status" value="1"/>
</dbReference>
<evidence type="ECO:0000313" key="2">
    <source>
        <dbReference type="EMBL" id="KAK4148202.1"/>
    </source>
</evidence>
<dbReference type="GO" id="GO:0003676">
    <property type="term" value="F:nucleic acid binding"/>
    <property type="evidence" value="ECO:0007669"/>
    <property type="project" value="InterPro"/>
</dbReference>
<dbReference type="GeneID" id="87815533"/>
<dbReference type="Gene3D" id="3.40.50.150">
    <property type="entry name" value="Vaccinia Virus protein VP39"/>
    <property type="match status" value="1"/>
</dbReference>
<dbReference type="GO" id="GO:0008168">
    <property type="term" value="F:methyltransferase activity"/>
    <property type="evidence" value="ECO:0007669"/>
    <property type="project" value="InterPro"/>
</dbReference>
<comment type="caution">
    <text evidence="2">The sequence shown here is derived from an EMBL/GenBank/DDBJ whole genome shotgun (WGS) entry which is preliminary data.</text>
</comment>
<evidence type="ECO:0000256" key="1">
    <source>
        <dbReference type="SAM" id="MobiDB-lite"/>
    </source>
</evidence>
<dbReference type="GO" id="GO:0005739">
    <property type="term" value="C:mitochondrion"/>
    <property type="evidence" value="ECO:0007669"/>
    <property type="project" value="TreeGrafter"/>
</dbReference>
<dbReference type="GO" id="GO:0032259">
    <property type="term" value="P:methylation"/>
    <property type="evidence" value="ECO:0007669"/>
    <property type="project" value="InterPro"/>
</dbReference>
<protein>
    <recommendedName>
        <fullName evidence="4">S-adenosyl-L-methionine-dependent methyltransferase</fullName>
    </recommendedName>
</protein>
<dbReference type="InterPro" id="IPR029063">
    <property type="entry name" value="SAM-dependent_MTases_sf"/>
</dbReference>
<name>A0AAN6VB76_9PEZI</name>
<dbReference type="InterPro" id="IPR050320">
    <property type="entry name" value="N5-glutamine_MTase"/>
</dbReference>